<comment type="similarity">
    <text evidence="1">Belongs to the class-IV pyridoxal-phosphate-dependent aminotransferase family.</text>
</comment>
<dbReference type="GO" id="GO:0016829">
    <property type="term" value="F:lyase activity"/>
    <property type="evidence" value="ECO:0007669"/>
    <property type="project" value="UniProtKB-KW"/>
</dbReference>
<evidence type="ECO:0000256" key="1">
    <source>
        <dbReference type="ARBA" id="ARBA00009320"/>
    </source>
</evidence>
<evidence type="ECO:0000256" key="2">
    <source>
        <dbReference type="SAM" id="MobiDB-lite"/>
    </source>
</evidence>
<dbReference type="InterPro" id="IPR036038">
    <property type="entry name" value="Aminotransferase-like"/>
</dbReference>
<keyword evidence="3" id="KW-0808">Transferase</keyword>
<dbReference type="GO" id="GO:0008483">
    <property type="term" value="F:transaminase activity"/>
    <property type="evidence" value="ECO:0007669"/>
    <property type="project" value="UniProtKB-KW"/>
</dbReference>
<dbReference type="Proteomes" id="UP000000954">
    <property type="component" value="Chromosome"/>
</dbReference>
<sequence>MGIDSSGYIWLDGQIVPHVQALIPLDSPAVLSGAVIVESIACSTNIPHETALSTVVGVDTSSTVEQPARGNSVTQQSGARESATQQPGERRFLFRVRDHFERFERSCRIAGIALPFDIDRLCVAAAEVVRMCSDMPACVQAVAYCGIPETHATKESLGVPNSTVHVALLPMKQSVRYSASDGVVDNTAIAGQTHSGGNKTSSSDDTFVLNVPESSGVHAEISSWRQLSPNALPVALQSIAARFHAELVLDQVRRSGFNEAILLDEAGRVSSVARGNLFIVRDHYLSTPPASDGAPEGITRDTVLCLAEDLHHEFDLHILEESMTRADLYAADQAFACSTTRGIRPIVSIDHRSLRGGPSTRGIVEALQERYRACLAGEIEEYRDWLYEV</sequence>
<dbReference type="InterPro" id="IPR001544">
    <property type="entry name" value="Aminotrans_IV"/>
</dbReference>
<keyword evidence="4" id="KW-1185">Reference proteome</keyword>
<dbReference type="Gene3D" id="3.20.10.10">
    <property type="entry name" value="D-amino Acid Aminotransferase, subunit A, domain 2"/>
    <property type="match status" value="1"/>
</dbReference>
<dbReference type="GO" id="GO:0046394">
    <property type="term" value="P:carboxylic acid biosynthetic process"/>
    <property type="evidence" value="ECO:0007669"/>
    <property type="project" value="UniProtKB-ARBA"/>
</dbReference>
<protein>
    <submittedName>
        <fullName evidence="3">Branched-chain amino acid aminotransferase/4-amino-4-deoxychorismate lyase</fullName>
    </submittedName>
</protein>
<dbReference type="KEGG" id="ccu:Ccur_01770"/>
<feature type="compositionally biased region" description="Polar residues" evidence="2">
    <location>
        <begin position="69"/>
        <end position="86"/>
    </location>
</feature>
<dbReference type="STRING" id="469378.Ccur_01770"/>
<organism evidence="3 4">
    <name type="scientific">Cryptobacterium curtum (strain ATCC 700683 / DSM 15641 / CCUG 43107 / 12-3)</name>
    <dbReference type="NCBI Taxonomy" id="469378"/>
    <lineage>
        <taxon>Bacteria</taxon>
        <taxon>Bacillati</taxon>
        <taxon>Actinomycetota</taxon>
        <taxon>Coriobacteriia</taxon>
        <taxon>Eggerthellales</taxon>
        <taxon>Eggerthellaceae</taxon>
        <taxon>Cryptobacterium</taxon>
    </lineage>
</organism>
<proteinExistence type="inferred from homology"/>
<dbReference type="InterPro" id="IPR043132">
    <property type="entry name" value="BCAT-like_C"/>
</dbReference>
<name>C7MLV2_CRYCD</name>
<feature type="region of interest" description="Disordered" evidence="2">
    <location>
        <begin position="62"/>
        <end position="86"/>
    </location>
</feature>
<dbReference type="PANTHER" id="PTHR42743:SF11">
    <property type="entry name" value="AMINODEOXYCHORISMATE LYASE"/>
    <property type="match status" value="1"/>
</dbReference>
<dbReference type="RefSeq" id="WP_012802597.1">
    <property type="nucleotide sequence ID" value="NC_013170.1"/>
</dbReference>
<dbReference type="SUPFAM" id="SSF56752">
    <property type="entry name" value="D-aminoacid aminotransferase-like PLP-dependent enzymes"/>
    <property type="match status" value="1"/>
</dbReference>
<dbReference type="eggNOG" id="COG0115">
    <property type="taxonomic scope" value="Bacteria"/>
</dbReference>
<dbReference type="OrthoDB" id="9804984at2"/>
<reference evidence="3 4" key="1">
    <citation type="journal article" date="2009" name="Stand. Genomic Sci.">
        <title>Complete genome sequence of Cryptobacterium curtum type strain (12-3).</title>
        <authorList>
            <person name="Mavrommatis K."/>
            <person name="Pukall R."/>
            <person name="Rohde C."/>
            <person name="Chen F."/>
            <person name="Sims D."/>
            <person name="Brettin T."/>
            <person name="Kuske C."/>
            <person name="Detter J.C."/>
            <person name="Han C."/>
            <person name="Lapidus A."/>
            <person name="Copeland A."/>
            <person name="Glavina Del Rio T."/>
            <person name="Nolan M."/>
            <person name="Lucas S."/>
            <person name="Tice H."/>
            <person name="Cheng J.F."/>
            <person name="Bruce D."/>
            <person name="Goodwin L."/>
            <person name="Pitluck S."/>
            <person name="Ovchinnikova G."/>
            <person name="Pati A."/>
            <person name="Ivanova N."/>
            <person name="Chen A."/>
            <person name="Palaniappan K."/>
            <person name="Chain P."/>
            <person name="D'haeseleer P."/>
            <person name="Goker M."/>
            <person name="Bristow J."/>
            <person name="Eisen J.A."/>
            <person name="Markowitz V."/>
            <person name="Hugenholtz P."/>
            <person name="Rohde M."/>
            <person name="Klenk H.P."/>
            <person name="Kyrpides N.C."/>
        </authorList>
    </citation>
    <scope>NUCLEOTIDE SEQUENCE [LARGE SCALE GENOMIC DNA]</scope>
    <source>
        <strain evidence="4">ATCC 700683 / DSM 15641 / 12-3</strain>
    </source>
</reference>
<dbReference type="CDD" id="cd00449">
    <property type="entry name" value="PLPDE_IV"/>
    <property type="match status" value="1"/>
</dbReference>
<keyword evidence="3" id="KW-0456">Lyase</keyword>
<dbReference type="HOGENOM" id="CLU_709247_0_0_11"/>
<dbReference type="InterPro" id="IPR050571">
    <property type="entry name" value="Class-IV_PLP-Dep_Aminotrnsfr"/>
</dbReference>
<dbReference type="AlphaFoldDB" id="C7MLV2"/>
<dbReference type="InterPro" id="IPR043131">
    <property type="entry name" value="BCAT-like_N"/>
</dbReference>
<dbReference type="Pfam" id="PF01063">
    <property type="entry name" value="Aminotran_4"/>
    <property type="match status" value="1"/>
</dbReference>
<gene>
    <name evidence="3" type="ordered locus">Ccur_01770</name>
</gene>
<dbReference type="Gene3D" id="3.30.470.10">
    <property type="match status" value="1"/>
</dbReference>
<dbReference type="EMBL" id="CP001682">
    <property type="protein sequence ID" value="ACU93908.1"/>
    <property type="molecule type" value="Genomic_DNA"/>
</dbReference>
<keyword evidence="3" id="KW-0032">Aminotransferase</keyword>
<dbReference type="PANTHER" id="PTHR42743">
    <property type="entry name" value="AMINO-ACID AMINOTRANSFERASE"/>
    <property type="match status" value="1"/>
</dbReference>
<accession>C7MLV2</accession>
<evidence type="ECO:0000313" key="3">
    <source>
        <dbReference type="EMBL" id="ACU93908.1"/>
    </source>
</evidence>
<evidence type="ECO:0000313" key="4">
    <source>
        <dbReference type="Proteomes" id="UP000000954"/>
    </source>
</evidence>